<evidence type="ECO:0000256" key="6">
    <source>
        <dbReference type="ARBA" id="ARBA00022989"/>
    </source>
</evidence>
<comment type="subcellular location">
    <subcellularLocation>
        <location evidence="1">Cell membrane</location>
        <topology evidence="1">Multi-pass membrane protein</topology>
    </subcellularLocation>
</comment>
<dbReference type="Gene3D" id="3.20.20.450">
    <property type="entry name" value="EAL domain"/>
    <property type="match status" value="1"/>
</dbReference>
<evidence type="ECO:0000259" key="10">
    <source>
        <dbReference type="PROSITE" id="PS51105"/>
    </source>
</evidence>
<keyword evidence="2" id="KW-0813">Transport</keyword>
<feature type="transmembrane region" description="Helical" evidence="8">
    <location>
        <begin position="244"/>
        <end position="267"/>
    </location>
</feature>
<evidence type="ECO:0000313" key="11">
    <source>
        <dbReference type="EMBL" id="RPH30146.1"/>
    </source>
</evidence>
<dbReference type="SUPFAM" id="SSF141868">
    <property type="entry name" value="EAL domain-like"/>
    <property type="match status" value="1"/>
</dbReference>
<evidence type="ECO:0000256" key="2">
    <source>
        <dbReference type="ARBA" id="ARBA00022448"/>
    </source>
</evidence>
<dbReference type="PROSITE" id="PS51105">
    <property type="entry name" value="PTS_EIIC_TYPE_3"/>
    <property type="match status" value="1"/>
</dbReference>
<evidence type="ECO:0000259" key="9">
    <source>
        <dbReference type="PROSITE" id="PS50883"/>
    </source>
</evidence>
<dbReference type="Pfam" id="PF02378">
    <property type="entry name" value="PTS_EIIC"/>
    <property type="match status" value="1"/>
</dbReference>
<accession>A0A3N5EEA9</accession>
<keyword evidence="12" id="KW-1185">Reference proteome</keyword>
<evidence type="ECO:0000256" key="7">
    <source>
        <dbReference type="ARBA" id="ARBA00023136"/>
    </source>
</evidence>
<feature type="transmembrane region" description="Helical" evidence="8">
    <location>
        <begin position="111"/>
        <end position="134"/>
    </location>
</feature>
<evidence type="ECO:0000256" key="8">
    <source>
        <dbReference type="SAM" id="Phobius"/>
    </source>
</evidence>
<keyword evidence="6 8" id="KW-1133">Transmembrane helix</keyword>
<dbReference type="InterPro" id="IPR050706">
    <property type="entry name" value="Cyclic-di-GMP_PDE-like"/>
</dbReference>
<dbReference type="Proteomes" id="UP000268615">
    <property type="component" value="Unassembled WGS sequence"/>
</dbReference>
<comment type="caution">
    <text evidence="11">The sequence shown here is derived from an EMBL/GenBank/DDBJ whole genome shotgun (WGS) entry which is preliminary data.</text>
</comment>
<dbReference type="GO" id="GO:0009401">
    <property type="term" value="P:phosphoenolpyruvate-dependent sugar phosphotransferase system"/>
    <property type="evidence" value="ECO:0007669"/>
    <property type="project" value="InterPro"/>
</dbReference>
<evidence type="ECO:0000256" key="5">
    <source>
        <dbReference type="ARBA" id="ARBA00022692"/>
    </source>
</evidence>
<evidence type="ECO:0000256" key="4">
    <source>
        <dbReference type="ARBA" id="ARBA00022597"/>
    </source>
</evidence>
<name>A0A3N5EEA9_9ENTR</name>
<dbReference type="PROSITE" id="PS50883">
    <property type="entry name" value="EAL"/>
    <property type="match status" value="1"/>
</dbReference>
<dbReference type="PANTHER" id="PTHR33121:SF71">
    <property type="entry name" value="OXYGEN SENSOR PROTEIN DOSP"/>
    <property type="match status" value="1"/>
</dbReference>
<dbReference type="GO" id="GO:0008982">
    <property type="term" value="F:protein-N(PI)-phosphohistidine-sugar phosphotransferase activity"/>
    <property type="evidence" value="ECO:0007669"/>
    <property type="project" value="InterPro"/>
</dbReference>
<keyword evidence="5 8" id="KW-0812">Transmembrane</keyword>
<reference evidence="11 12" key="1">
    <citation type="submission" date="2018-11" db="EMBL/GenBank/DDBJ databases">
        <title>Draft genome sequence of Buttiauxella warmboldiae CCUG 35512.</title>
        <authorList>
            <person name="Salva-Serra F."/>
            <person name="Marathe N."/>
            <person name="Moore E."/>
            <person name="Svensson L."/>
            <person name="Engstrom-Jakobsson H."/>
        </authorList>
    </citation>
    <scope>NUCLEOTIDE SEQUENCE [LARGE SCALE GENOMIC DNA]</scope>
    <source>
        <strain evidence="11 12">CCUG 35512</strain>
    </source>
</reference>
<dbReference type="EMBL" id="RPOH01000010">
    <property type="protein sequence ID" value="RPH30146.1"/>
    <property type="molecule type" value="Genomic_DNA"/>
</dbReference>
<proteinExistence type="predicted"/>
<evidence type="ECO:0000256" key="3">
    <source>
        <dbReference type="ARBA" id="ARBA00022475"/>
    </source>
</evidence>
<dbReference type="InterPro" id="IPR001633">
    <property type="entry name" value="EAL_dom"/>
</dbReference>
<keyword evidence="7 8" id="KW-0472">Membrane</keyword>
<dbReference type="InterPro" id="IPR003352">
    <property type="entry name" value="PTS_EIIC"/>
</dbReference>
<feature type="transmembrane region" description="Helical" evidence="8">
    <location>
        <begin position="21"/>
        <end position="48"/>
    </location>
</feature>
<feature type="transmembrane region" description="Helical" evidence="8">
    <location>
        <begin position="86"/>
        <end position="105"/>
    </location>
</feature>
<dbReference type="CDD" id="cd01948">
    <property type="entry name" value="EAL"/>
    <property type="match status" value="1"/>
</dbReference>
<dbReference type="AlphaFoldDB" id="A0A3N5EEA9"/>
<feature type="transmembrane region" description="Helical" evidence="8">
    <location>
        <begin position="288"/>
        <end position="310"/>
    </location>
</feature>
<feature type="domain" description="EAL" evidence="9">
    <location>
        <begin position="421"/>
        <end position="672"/>
    </location>
</feature>
<gene>
    <name evidence="11" type="ORF">EHN07_03265</name>
</gene>
<dbReference type="RefSeq" id="WP_124022773.1">
    <property type="nucleotide sequence ID" value="NZ_RPOH01000010.1"/>
</dbReference>
<feature type="transmembrane region" description="Helical" evidence="8">
    <location>
        <begin position="345"/>
        <end position="371"/>
    </location>
</feature>
<feature type="transmembrane region" description="Helical" evidence="8">
    <location>
        <begin position="60"/>
        <end position="79"/>
    </location>
</feature>
<sequence>MNTFRSFTYLTKNRVLQTIAASTISIMPFSMIRAILVVIATLLAYLGYSDAFNWLNNMQLSMLAFMPLIINVLFSIHWAAKSDTSVVISIAVSLTALMMATGILVTEDTFFMHTSIPVSIGVSILTNLTIEKLANVTRELKNKYTYYTVIIAAPLLLVLGISLCVTELLPASFNEANEYIARLIYPDGYFHGLLYEVVRGLTWFLGVHGQLVFQDISLKLAEESANNIAQWHAGDAPLNILSPAFYDVWCASGGIGSTLSLLLCLIMKNSTQYKKLLSVSLPLSFFNINEPLIFGLPVILNPIMFIPFILTPMVNYSMAYAATAYGAVPAMQTFVGWATPPFINAWVASGGSMLSVVLQILLVVLGAVIYYPFFRVMERMTNLNLTDATMTIPTVDNIPQKTTLDISLISKNQHIDVINEMIDARDRIKTLNKTGDFILFFQPQIRAFDKKIIAVEVLLRHKNHKGHIIPPYFLSYYETLGIMPELDFWVLEQAVTHIHEKLHQFTGMTLSVNISPQTITDPRLLTVIDKLFNKNLPIGWTLELEITESQKITHPERLENVISKIHEKGIKIALDDFGCGYSTLSYLLRYKLDKIKIDRTLVQGLALPCGVSFLKQVVNLCHTSCGNILIEGVETKEEYDECCNAGIDLIQGYLFYYPMPSERLSRILSTQHPLSPNTV</sequence>
<keyword evidence="3" id="KW-1003">Cell membrane</keyword>
<evidence type="ECO:0000313" key="12">
    <source>
        <dbReference type="Proteomes" id="UP000268615"/>
    </source>
</evidence>
<dbReference type="GO" id="GO:0005886">
    <property type="term" value="C:plasma membrane"/>
    <property type="evidence" value="ECO:0007669"/>
    <property type="project" value="UniProtKB-SubCell"/>
</dbReference>
<dbReference type="Pfam" id="PF00563">
    <property type="entry name" value="EAL"/>
    <property type="match status" value="1"/>
</dbReference>
<protein>
    <submittedName>
        <fullName evidence="11">EAL domain-containing protein</fullName>
    </submittedName>
</protein>
<dbReference type="GO" id="GO:0071111">
    <property type="term" value="F:cyclic-guanylate-specific phosphodiesterase activity"/>
    <property type="evidence" value="ECO:0007669"/>
    <property type="project" value="InterPro"/>
</dbReference>
<dbReference type="PANTHER" id="PTHR33121">
    <property type="entry name" value="CYCLIC DI-GMP PHOSPHODIESTERASE PDEF"/>
    <property type="match status" value="1"/>
</dbReference>
<dbReference type="OrthoDB" id="6198205at2"/>
<dbReference type="InterPro" id="IPR035919">
    <property type="entry name" value="EAL_sf"/>
</dbReference>
<dbReference type="SMART" id="SM00052">
    <property type="entry name" value="EAL"/>
    <property type="match status" value="1"/>
</dbReference>
<evidence type="ECO:0000256" key="1">
    <source>
        <dbReference type="ARBA" id="ARBA00004651"/>
    </source>
</evidence>
<dbReference type="InterPro" id="IPR004501">
    <property type="entry name" value="PTS_EIIC_3"/>
</dbReference>
<keyword evidence="4" id="KW-0762">Sugar transport</keyword>
<feature type="domain" description="PTS EIIC type-3" evidence="10">
    <location>
        <begin position="1"/>
        <end position="373"/>
    </location>
</feature>
<feature type="transmembrane region" description="Helical" evidence="8">
    <location>
        <begin position="146"/>
        <end position="169"/>
    </location>
</feature>
<organism evidence="11 12">
    <name type="scientific">Buttiauxella warmboldiae</name>
    <dbReference type="NCBI Taxonomy" id="82993"/>
    <lineage>
        <taxon>Bacteria</taxon>
        <taxon>Pseudomonadati</taxon>
        <taxon>Pseudomonadota</taxon>
        <taxon>Gammaproteobacteria</taxon>
        <taxon>Enterobacterales</taxon>
        <taxon>Enterobacteriaceae</taxon>
        <taxon>Buttiauxella</taxon>
    </lineage>
</organism>